<evidence type="ECO:0000256" key="2">
    <source>
        <dbReference type="ARBA" id="ARBA00022692"/>
    </source>
</evidence>
<feature type="transmembrane region" description="Helical" evidence="7">
    <location>
        <begin position="457"/>
        <end position="476"/>
    </location>
</feature>
<dbReference type="Proteomes" id="UP000663792">
    <property type="component" value="Unassembled WGS sequence"/>
</dbReference>
<evidence type="ECO:0000313" key="9">
    <source>
        <dbReference type="EMBL" id="MBM9466277.1"/>
    </source>
</evidence>
<dbReference type="EMBL" id="JAERWK010000005">
    <property type="protein sequence ID" value="MBM9466277.1"/>
    <property type="molecule type" value="Genomic_DNA"/>
</dbReference>
<keyword evidence="10" id="KW-1185">Reference proteome</keyword>
<dbReference type="GO" id="GO:0017004">
    <property type="term" value="P:cytochrome complex assembly"/>
    <property type="evidence" value="ECO:0007669"/>
    <property type="project" value="UniProtKB-KW"/>
</dbReference>
<dbReference type="AlphaFoldDB" id="A0A938Y970"/>
<dbReference type="InterPro" id="IPR023494">
    <property type="entry name" value="Cyt_c_bgen_Ccs1/CcsB/ResB"/>
</dbReference>
<comment type="caution">
    <text evidence="9">The sequence shown here is derived from an EMBL/GenBank/DDBJ whole genome shotgun (WGS) entry which is preliminary data.</text>
</comment>
<name>A0A938Y970_9ACTN</name>
<evidence type="ECO:0000313" key="10">
    <source>
        <dbReference type="Proteomes" id="UP000663792"/>
    </source>
</evidence>
<accession>A0A938Y970</accession>
<evidence type="ECO:0000256" key="1">
    <source>
        <dbReference type="ARBA" id="ARBA00004141"/>
    </source>
</evidence>
<protein>
    <submittedName>
        <fullName evidence="9">Cytochrome c biogenesis protein ResB</fullName>
    </submittedName>
</protein>
<feature type="transmembrane region" description="Helical" evidence="7">
    <location>
        <begin position="58"/>
        <end position="76"/>
    </location>
</feature>
<dbReference type="PANTHER" id="PTHR31566">
    <property type="entry name" value="CYTOCHROME C BIOGENESIS PROTEIN CCS1, CHLOROPLASTIC"/>
    <property type="match status" value="1"/>
</dbReference>
<feature type="transmembrane region" description="Helical" evidence="7">
    <location>
        <begin position="173"/>
        <end position="192"/>
    </location>
</feature>
<feature type="domain" description="ResB-like" evidence="8">
    <location>
        <begin position="1"/>
        <end position="520"/>
    </location>
</feature>
<evidence type="ECO:0000256" key="7">
    <source>
        <dbReference type="SAM" id="Phobius"/>
    </source>
</evidence>
<gene>
    <name evidence="9" type="ORF">JL106_03155</name>
</gene>
<evidence type="ECO:0000259" key="8">
    <source>
        <dbReference type="Pfam" id="PF05140"/>
    </source>
</evidence>
<dbReference type="GO" id="GO:0016020">
    <property type="term" value="C:membrane"/>
    <property type="evidence" value="ECO:0007669"/>
    <property type="project" value="UniProtKB-SubCell"/>
</dbReference>
<feature type="region of interest" description="Disordered" evidence="6">
    <location>
        <begin position="133"/>
        <end position="157"/>
    </location>
</feature>
<keyword evidence="5 7" id="KW-0472">Membrane</keyword>
<keyword evidence="4 7" id="KW-1133">Transmembrane helix</keyword>
<sequence>MRVALVLLFLLALASLPGALLPQWSLNQSKTAQYLLDHPTLGPWLDRLGFFDVFASPWYSAIYLLLFTSLVGCLLPRCWEFAQQLRTPPVAAPRNLARLPHHARVEVTGTPDEVAARIDAGLRGWRRTVRAGGATGAGAASDGRSPGSLVPRSPDSSVTVSAEKGYLREVGNLVFHLSLLGLLLAIAAGRLFGYEGSVILNAGQDLDGNPSVFCSSSPANYDNFRPGLTIDGTDLSPFCVQVDSFHAGYTDLGQAVEFDARVQYQAGDEVFSDVWHPANLQVNDPLRMGGERLYLLGHGFTPQFQVTWPDGTQREYEQTFQPENGDPNFLSSGAVKISDPPGYVGDEVREHQLALVGLFAPTAWLQDGNFLVSVFPEPTDPAVAIQAYRGDLGTEDGTAQSVFTIDTDQVDNGELVELDRANLAIGESMTLDDGTVITFTGFREWVSLQTSYDPAQTWALVFAVLLLIGLMISLVIKRRRVWYRIAVLDDAGSESARPRCVVHVGGLARTDQAGYGEEFDRLAALPDRPVEPGARSGR</sequence>
<reference evidence="9" key="1">
    <citation type="submission" date="2021-01" db="EMBL/GenBank/DDBJ databases">
        <title>YIM 132084 draft genome.</title>
        <authorList>
            <person name="An D."/>
        </authorList>
    </citation>
    <scope>NUCLEOTIDE SEQUENCE</scope>
    <source>
        <strain evidence="9">YIM 132084</strain>
    </source>
</reference>
<dbReference type="PANTHER" id="PTHR31566:SF0">
    <property type="entry name" value="CYTOCHROME C BIOGENESIS PROTEIN CCS1, CHLOROPLASTIC"/>
    <property type="match status" value="1"/>
</dbReference>
<evidence type="ECO:0000256" key="4">
    <source>
        <dbReference type="ARBA" id="ARBA00022989"/>
    </source>
</evidence>
<evidence type="ECO:0000256" key="5">
    <source>
        <dbReference type="ARBA" id="ARBA00023136"/>
    </source>
</evidence>
<evidence type="ECO:0000256" key="3">
    <source>
        <dbReference type="ARBA" id="ARBA00022748"/>
    </source>
</evidence>
<dbReference type="Pfam" id="PF05140">
    <property type="entry name" value="ResB"/>
    <property type="match status" value="1"/>
</dbReference>
<proteinExistence type="predicted"/>
<comment type="subcellular location">
    <subcellularLocation>
        <location evidence="1">Membrane</location>
        <topology evidence="1">Multi-pass membrane protein</topology>
    </subcellularLocation>
</comment>
<evidence type="ECO:0000256" key="6">
    <source>
        <dbReference type="SAM" id="MobiDB-lite"/>
    </source>
</evidence>
<keyword evidence="3" id="KW-0201">Cytochrome c-type biogenesis</keyword>
<organism evidence="9 10">
    <name type="scientific">Nakamurella leprariae</name>
    <dbReference type="NCBI Taxonomy" id="2803911"/>
    <lineage>
        <taxon>Bacteria</taxon>
        <taxon>Bacillati</taxon>
        <taxon>Actinomycetota</taxon>
        <taxon>Actinomycetes</taxon>
        <taxon>Nakamurellales</taxon>
        <taxon>Nakamurellaceae</taxon>
        <taxon>Nakamurella</taxon>
    </lineage>
</organism>
<dbReference type="InterPro" id="IPR007816">
    <property type="entry name" value="ResB-like_domain"/>
</dbReference>
<keyword evidence="2 7" id="KW-0812">Transmembrane</keyword>